<evidence type="ECO:0000256" key="7">
    <source>
        <dbReference type="SAM" id="MobiDB-lite"/>
    </source>
</evidence>
<keyword evidence="5 8" id="KW-0472">Membrane</keyword>
<evidence type="ECO:0000259" key="9">
    <source>
        <dbReference type="Pfam" id="PF02687"/>
    </source>
</evidence>
<gene>
    <name evidence="11" type="ORF">KDA10_00400</name>
</gene>
<dbReference type="PANTHER" id="PTHR30572:SF4">
    <property type="entry name" value="ABC TRANSPORTER PERMEASE YTRF"/>
    <property type="match status" value="1"/>
</dbReference>
<dbReference type="Pfam" id="PF02687">
    <property type="entry name" value="FtsX"/>
    <property type="match status" value="1"/>
</dbReference>
<comment type="subcellular location">
    <subcellularLocation>
        <location evidence="1">Cell membrane</location>
        <topology evidence="1">Multi-pass membrane protein</topology>
    </subcellularLocation>
</comment>
<sequence>MLYWSIKIPIGVASIAFLVSIGYGLQDLVISRVARLDEMQQAEIYSPPASNTKINDESIAKIANVQNVEKVLPLITLVAKVNYNNSISDMAVYAVTSDYLEQSAIKPVKGKIFDNDLTSFNLTEEDENKEEVAGASSSRQGGEQGGEISASQNNNLNEGLTNIEVGKRITEAEISIFPETWVRVREKPSLDSKILGYTKRPEGKQTGYEVWGNSYPDNINGTIQAADGKVYGKWVESKVFLWEEKNNGYIQVIDEQGSQVQKTGFMAEVNLGLQRYTLERQPEVLAEADTRAVTDSTETQTDSQITTGTGQAAAEDATTYEDLKFDGTDWILIEEGNKTEQIERVQVSEKATREAVANTAMLDVLGLTESEAIGKEIEVSFIVTASLLEPGAAKIESVPTKYKIIGVVPQKDAPYFYVPFIDIRSLGVMNYSQAKIIVQDQQSLTDVRKKIEAMGFETTSVVDTVEQINTLFATLRKMLALAGTVALSVAALGMFNTLTVSLLERTREIGLMKAMGMKSFEVKELFLTESMIMGVFGGIIGVSLGALAGELLGFIISIFSISKGLGYIDVASMPVGFTLFVLSLSLIVGTLTGIYPARRATNISALNAMRYE</sequence>
<keyword evidence="2" id="KW-1003">Cell membrane</keyword>
<accession>A0A955IW67</accession>
<evidence type="ECO:0000313" key="12">
    <source>
        <dbReference type="Proteomes" id="UP000714817"/>
    </source>
</evidence>
<dbReference type="EMBL" id="JAGQNY010000001">
    <property type="protein sequence ID" value="MCA9301817.1"/>
    <property type="molecule type" value="Genomic_DNA"/>
</dbReference>
<dbReference type="Proteomes" id="UP000714817">
    <property type="component" value="Unassembled WGS sequence"/>
</dbReference>
<reference evidence="11" key="1">
    <citation type="submission" date="2020-04" db="EMBL/GenBank/DDBJ databases">
        <authorList>
            <person name="Zhang T."/>
        </authorList>
    </citation>
    <scope>NUCLEOTIDE SEQUENCE</scope>
    <source>
        <strain evidence="11">HKST-UBA80</strain>
    </source>
</reference>
<dbReference type="GO" id="GO:0022857">
    <property type="term" value="F:transmembrane transporter activity"/>
    <property type="evidence" value="ECO:0007669"/>
    <property type="project" value="TreeGrafter"/>
</dbReference>
<comment type="caution">
    <text evidence="11">The sequence shown here is derived from an EMBL/GenBank/DDBJ whole genome shotgun (WGS) entry which is preliminary data.</text>
</comment>
<evidence type="ECO:0000256" key="4">
    <source>
        <dbReference type="ARBA" id="ARBA00022989"/>
    </source>
</evidence>
<dbReference type="Pfam" id="PF12704">
    <property type="entry name" value="MacB_PCD"/>
    <property type="match status" value="1"/>
</dbReference>
<feature type="region of interest" description="Disordered" evidence="7">
    <location>
        <begin position="124"/>
        <end position="155"/>
    </location>
</feature>
<evidence type="ECO:0000256" key="6">
    <source>
        <dbReference type="ARBA" id="ARBA00038076"/>
    </source>
</evidence>
<reference evidence="11" key="2">
    <citation type="journal article" date="2021" name="Microbiome">
        <title>Successional dynamics and alternative stable states in a saline activated sludge microbial community over 9 years.</title>
        <authorList>
            <person name="Wang Y."/>
            <person name="Ye J."/>
            <person name="Ju F."/>
            <person name="Liu L."/>
            <person name="Boyd J.A."/>
            <person name="Deng Y."/>
            <person name="Parks D.H."/>
            <person name="Jiang X."/>
            <person name="Yin X."/>
            <person name="Woodcroft B.J."/>
            <person name="Tyson G.W."/>
            <person name="Hugenholtz P."/>
            <person name="Polz M.F."/>
            <person name="Zhang T."/>
        </authorList>
    </citation>
    <scope>NUCLEOTIDE SEQUENCE</scope>
    <source>
        <strain evidence="11">HKST-UBA80</strain>
    </source>
</reference>
<evidence type="ECO:0000256" key="2">
    <source>
        <dbReference type="ARBA" id="ARBA00022475"/>
    </source>
</evidence>
<dbReference type="InterPro" id="IPR003838">
    <property type="entry name" value="ABC3_permease_C"/>
</dbReference>
<evidence type="ECO:0000256" key="8">
    <source>
        <dbReference type="SAM" id="Phobius"/>
    </source>
</evidence>
<feature type="region of interest" description="Disordered" evidence="7">
    <location>
        <begin position="289"/>
        <end position="308"/>
    </location>
</feature>
<dbReference type="InterPro" id="IPR025857">
    <property type="entry name" value="MacB_PCD"/>
</dbReference>
<proteinExistence type="inferred from homology"/>
<dbReference type="InterPro" id="IPR050250">
    <property type="entry name" value="Macrolide_Exporter_MacB"/>
</dbReference>
<evidence type="ECO:0000256" key="1">
    <source>
        <dbReference type="ARBA" id="ARBA00004651"/>
    </source>
</evidence>
<evidence type="ECO:0000256" key="5">
    <source>
        <dbReference type="ARBA" id="ARBA00023136"/>
    </source>
</evidence>
<feature type="transmembrane region" description="Helical" evidence="8">
    <location>
        <begin position="478"/>
        <end position="503"/>
    </location>
</feature>
<dbReference type="GO" id="GO:0005886">
    <property type="term" value="C:plasma membrane"/>
    <property type="evidence" value="ECO:0007669"/>
    <property type="project" value="UniProtKB-SubCell"/>
</dbReference>
<comment type="similarity">
    <text evidence="6">Belongs to the ABC-4 integral membrane protein family.</text>
</comment>
<evidence type="ECO:0000259" key="10">
    <source>
        <dbReference type="Pfam" id="PF12704"/>
    </source>
</evidence>
<feature type="domain" description="MacB-like periplasmic core" evidence="10">
    <location>
        <begin position="10"/>
        <end position="116"/>
    </location>
</feature>
<keyword evidence="4 8" id="KW-1133">Transmembrane helix</keyword>
<feature type="compositionally biased region" description="Polar residues" evidence="7">
    <location>
        <begin position="293"/>
        <end position="308"/>
    </location>
</feature>
<feature type="transmembrane region" description="Helical" evidence="8">
    <location>
        <begin position="575"/>
        <end position="595"/>
    </location>
</feature>
<protein>
    <submittedName>
        <fullName evidence="11">ABC transporter permease</fullName>
    </submittedName>
</protein>
<evidence type="ECO:0000313" key="11">
    <source>
        <dbReference type="EMBL" id="MCA9301817.1"/>
    </source>
</evidence>
<name>A0A955IW67_UNCKA</name>
<feature type="domain" description="ABC3 transporter permease C-terminal" evidence="9">
    <location>
        <begin position="482"/>
        <end position="604"/>
    </location>
</feature>
<dbReference type="AlphaFoldDB" id="A0A955IW67"/>
<keyword evidence="3 8" id="KW-0812">Transmembrane</keyword>
<evidence type="ECO:0000256" key="3">
    <source>
        <dbReference type="ARBA" id="ARBA00022692"/>
    </source>
</evidence>
<organism evidence="11 12">
    <name type="scientific">candidate division WWE3 bacterium</name>
    <dbReference type="NCBI Taxonomy" id="2053526"/>
    <lineage>
        <taxon>Bacteria</taxon>
        <taxon>Katanobacteria</taxon>
    </lineage>
</organism>
<dbReference type="PANTHER" id="PTHR30572">
    <property type="entry name" value="MEMBRANE COMPONENT OF TRANSPORTER-RELATED"/>
    <property type="match status" value="1"/>
</dbReference>